<protein>
    <submittedName>
        <fullName evidence="2">Uncharacterized protein</fullName>
    </submittedName>
</protein>
<feature type="region of interest" description="Disordered" evidence="1">
    <location>
        <begin position="32"/>
        <end position="57"/>
    </location>
</feature>
<evidence type="ECO:0000313" key="2">
    <source>
        <dbReference type="EMBL" id="PNP52843.1"/>
    </source>
</evidence>
<comment type="caution">
    <text evidence="2">The sequence shown here is derived from an EMBL/GenBank/DDBJ whole genome shotgun (WGS) entry which is preliminary data.</text>
</comment>
<sequence length="99" mass="10805">MDTKDFDVIRIARSDGADTGPGYWPVTTPTPAATTAAKKSGKEATVADKTPRTKPQMMRLAEDDPRFVEWRIKLGILLKQELSPNPDGKILPATMACCC</sequence>
<accession>A0A2K0U503</accession>
<dbReference type="AlphaFoldDB" id="A0A2K0U503"/>
<dbReference type="EMBL" id="MTYI01000090">
    <property type="protein sequence ID" value="PNP52843.1"/>
    <property type="molecule type" value="Genomic_DNA"/>
</dbReference>
<evidence type="ECO:0000256" key="1">
    <source>
        <dbReference type="SAM" id="MobiDB-lite"/>
    </source>
</evidence>
<gene>
    <name evidence="2" type="ORF">THARTR1_06684</name>
</gene>
<evidence type="ECO:0000313" key="3">
    <source>
        <dbReference type="Proteomes" id="UP000236290"/>
    </source>
</evidence>
<reference evidence="2 3" key="1">
    <citation type="submission" date="2017-02" db="EMBL/GenBank/DDBJ databases">
        <title>Genomes of Trichoderma spp. with biocontrol activity.</title>
        <authorList>
            <person name="Gardiner D."/>
            <person name="Kazan K."/>
            <person name="Vos C."/>
            <person name="Harvey P."/>
        </authorList>
    </citation>
    <scope>NUCLEOTIDE SEQUENCE [LARGE SCALE GENOMIC DNA]</scope>
    <source>
        <strain evidence="2 3">Tr1</strain>
    </source>
</reference>
<proteinExistence type="predicted"/>
<feature type="compositionally biased region" description="Basic and acidic residues" evidence="1">
    <location>
        <begin position="40"/>
        <end position="51"/>
    </location>
</feature>
<dbReference type="OrthoDB" id="2421327at2759"/>
<organism evidence="2 3">
    <name type="scientific">Trichoderma harzianum</name>
    <name type="common">Hypocrea lixii</name>
    <dbReference type="NCBI Taxonomy" id="5544"/>
    <lineage>
        <taxon>Eukaryota</taxon>
        <taxon>Fungi</taxon>
        <taxon>Dikarya</taxon>
        <taxon>Ascomycota</taxon>
        <taxon>Pezizomycotina</taxon>
        <taxon>Sordariomycetes</taxon>
        <taxon>Hypocreomycetidae</taxon>
        <taxon>Hypocreales</taxon>
        <taxon>Hypocreaceae</taxon>
        <taxon>Trichoderma</taxon>
    </lineage>
</organism>
<dbReference type="Proteomes" id="UP000236290">
    <property type="component" value="Unassembled WGS sequence"/>
</dbReference>
<name>A0A2K0U503_TRIHA</name>